<dbReference type="AlphaFoldDB" id="A0A840LDJ4"/>
<dbReference type="InterPro" id="IPR051398">
    <property type="entry name" value="Polysacch_Deacetylase"/>
</dbReference>
<proteinExistence type="predicted"/>
<reference evidence="4 5" key="1">
    <citation type="submission" date="2020-08" db="EMBL/GenBank/DDBJ databases">
        <title>Functional genomics of gut bacteria from endangered species of beetles.</title>
        <authorList>
            <person name="Carlos-Shanley C."/>
        </authorList>
    </citation>
    <scope>NUCLEOTIDE SEQUENCE [LARGE SCALE GENOMIC DNA]</scope>
    <source>
        <strain evidence="4 5">S00239</strain>
    </source>
</reference>
<dbReference type="InterPro" id="IPR002509">
    <property type="entry name" value="NODB_dom"/>
</dbReference>
<keyword evidence="5" id="KW-1185">Reference proteome</keyword>
<dbReference type="GO" id="GO:0005576">
    <property type="term" value="C:extracellular region"/>
    <property type="evidence" value="ECO:0007669"/>
    <property type="project" value="UniProtKB-SubCell"/>
</dbReference>
<dbReference type="Proteomes" id="UP000562027">
    <property type="component" value="Unassembled WGS sequence"/>
</dbReference>
<organism evidence="4 5">
    <name type="scientific">Roseateles oligotrophus</name>
    <dbReference type="NCBI Taxonomy" id="1769250"/>
    <lineage>
        <taxon>Bacteria</taxon>
        <taxon>Pseudomonadati</taxon>
        <taxon>Pseudomonadota</taxon>
        <taxon>Betaproteobacteria</taxon>
        <taxon>Burkholderiales</taxon>
        <taxon>Sphaerotilaceae</taxon>
        <taxon>Roseateles</taxon>
    </lineage>
</organism>
<protein>
    <submittedName>
        <fullName evidence="4">Peptidoglycan/xylan/chitin deacetylase (PgdA/CDA1 family)</fullName>
    </submittedName>
</protein>
<dbReference type="EMBL" id="JACHLP010000005">
    <property type="protein sequence ID" value="MBB4844139.1"/>
    <property type="molecule type" value="Genomic_DNA"/>
</dbReference>
<keyword evidence="2" id="KW-0732">Signal</keyword>
<gene>
    <name evidence="4" type="ORF">HNP55_002675</name>
</gene>
<dbReference type="PROSITE" id="PS51677">
    <property type="entry name" value="NODB"/>
    <property type="match status" value="1"/>
</dbReference>
<comment type="caution">
    <text evidence="4">The sequence shown here is derived from an EMBL/GenBank/DDBJ whole genome shotgun (WGS) entry which is preliminary data.</text>
</comment>
<dbReference type="SUPFAM" id="SSF88713">
    <property type="entry name" value="Glycoside hydrolase/deacetylase"/>
    <property type="match status" value="1"/>
</dbReference>
<evidence type="ECO:0000259" key="3">
    <source>
        <dbReference type="PROSITE" id="PS51677"/>
    </source>
</evidence>
<comment type="subcellular location">
    <subcellularLocation>
        <location evidence="1">Secreted</location>
    </subcellularLocation>
</comment>
<name>A0A840LDJ4_9BURK</name>
<dbReference type="RefSeq" id="WP_246448397.1">
    <property type="nucleotide sequence ID" value="NZ_JACHLP010000005.1"/>
</dbReference>
<dbReference type="CDD" id="cd10918">
    <property type="entry name" value="CE4_NodB_like_5s_6s"/>
    <property type="match status" value="1"/>
</dbReference>
<dbReference type="Pfam" id="PF01522">
    <property type="entry name" value="Polysacc_deac_1"/>
    <property type="match status" value="1"/>
</dbReference>
<evidence type="ECO:0000256" key="2">
    <source>
        <dbReference type="ARBA" id="ARBA00022729"/>
    </source>
</evidence>
<evidence type="ECO:0000256" key="1">
    <source>
        <dbReference type="ARBA" id="ARBA00004613"/>
    </source>
</evidence>
<feature type="domain" description="NodB homology" evidence="3">
    <location>
        <begin position="76"/>
        <end position="313"/>
    </location>
</feature>
<evidence type="ECO:0000313" key="4">
    <source>
        <dbReference type="EMBL" id="MBB4844139.1"/>
    </source>
</evidence>
<dbReference type="GO" id="GO:0016810">
    <property type="term" value="F:hydrolase activity, acting on carbon-nitrogen (but not peptide) bonds"/>
    <property type="evidence" value="ECO:0007669"/>
    <property type="project" value="InterPro"/>
</dbReference>
<accession>A0A840LDJ4</accession>
<dbReference type="GO" id="GO:0005975">
    <property type="term" value="P:carbohydrate metabolic process"/>
    <property type="evidence" value="ECO:0007669"/>
    <property type="project" value="InterPro"/>
</dbReference>
<evidence type="ECO:0000313" key="5">
    <source>
        <dbReference type="Proteomes" id="UP000562027"/>
    </source>
</evidence>
<dbReference type="Gene3D" id="3.20.20.370">
    <property type="entry name" value="Glycoside hydrolase/deacetylase"/>
    <property type="match status" value="1"/>
</dbReference>
<dbReference type="PANTHER" id="PTHR34216">
    <property type="match status" value="1"/>
</dbReference>
<sequence>MDFMRLGFKLLSATAARGRLSILIFHRVLPRPDEIFPDEVHAQRFDQICAWLKAWFQVLPLDQAGHLLAQGRLPARACCISFDDGYADNQQIALPILQKHGLTATFFIATGFLQGGRMWNDTVIESLRHCRLAELDFGEHGRYRLSDAASRRAAIEAIIGKIKYLAVEQRLAATEDLLARSGALLSEPLMMGPDGVRRLSEAGMQIGAHTVSHPILARTAPELAREEILVSKRYLEDLLGQPCTLFAYPNGKPGRDYAPEHVAMVRELGFQTAVSTAWGASGPGADPLQLQRFTPWDASKSAFGLRLMRNLIV</sequence>
<dbReference type="PANTHER" id="PTHR34216:SF3">
    <property type="entry name" value="POLY-BETA-1,6-N-ACETYL-D-GLUCOSAMINE N-DEACETYLASE"/>
    <property type="match status" value="1"/>
</dbReference>
<dbReference type="InterPro" id="IPR011330">
    <property type="entry name" value="Glyco_hydro/deAcase_b/a-brl"/>
</dbReference>